<evidence type="ECO:0000256" key="1">
    <source>
        <dbReference type="ARBA" id="ARBA00009402"/>
    </source>
</evidence>
<feature type="non-terminal residue" evidence="8">
    <location>
        <position position="1038"/>
    </location>
</feature>
<dbReference type="Pfam" id="PF13700">
    <property type="entry name" value="DUF4158"/>
    <property type="match status" value="1"/>
</dbReference>
<dbReference type="InterPro" id="IPR047653">
    <property type="entry name" value="Tn3-like_transpos"/>
</dbReference>
<evidence type="ECO:0000256" key="3">
    <source>
        <dbReference type="ARBA" id="ARBA00023125"/>
    </source>
</evidence>
<feature type="domain" description="DUF4158" evidence="7">
    <location>
        <begin position="58"/>
        <end position="192"/>
    </location>
</feature>
<feature type="domain" description="Tn3 transposase DDE" evidence="6">
    <location>
        <begin position="592"/>
        <end position="977"/>
    </location>
</feature>
<dbReference type="EMBL" id="JBHSAJ010000174">
    <property type="protein sequence ID" value="MFC3938232.1"/>
    <property type="molecule type" value="Genomic_DNA"/>
</dbReference>
<evidence type="ECO:0000313" key="8">
    <source>
        <dbReference type="EMBL" id="MFC3938232.1"/>
    </source>
</evidence>
<accession>A0ABV8DIV3</accession>
<protein>
    <submittedName>
        <fullName evidence="8">Tn3 family transposase</fullName>
    </submittedName>
</protein>
<dbReference type="Proteomes" id="UP001595693">
    <property type="component" value="Unassembled WGS sequence"/>
</dbReference>
<comment type="caution">
    <text evidence="8">The sequence shown here is derived from an EMBL/GenBank/DDBJ whole genome shotgun (WGS) entry which is preliminary data.</text>
</comment>
<evidence type="ECO:0000313" key="9">
    <source>
        <dbReference type="Proteomes" id="UP001595693"/>
    </source>
</evidence>
<dbReference type="InterPro" id="IPR025296">
    <property type="entry name" value="DUF4158"/>
</dbReference>
<dbReference type="RefSeq" id="WP_055394972.1">
    <property type="nucleotide sequence ID" value="NZ_JAMXAX010000083.1"/>
</dbReference>
<comment type="similarity">
    <text evidence="1">Belongs to the transposase 7 family.</text>
</comment>
<dbReference type="InterPro" id="IPR002513">
    <property type="entry name" value="Tn3_Tnp_DDE_dom"/>
</dbReference>
<feature type="region of interest" description="Disordered" evidence="5">
    <location>
        <begin position="1019"/>
        <end position="1038"/>
    </location>
</feature>
<evidence type="ECO:0000256" key="5">
    <source>
        <dbReference type="SAM" id="MobiDB-lite"/>
    </source>
</evidence>
<name>A0ABV8DIV3_9BURK</name>
<dbReference type="Pfam" id="PF01526">
    <property type="entry name" value="DDE_Tnp_Tn3"/>
    <property type="match status" value="1"/>
</dbReference>
<gene>
    <name evidence="8" type="ORF">ACFOW3_26790</name>
</gene>
<proteinExistence type="inferred from homology"/>
<keyword evidence="3" id="KW-0238">DNA-binding</keyword>
<evidence type="ECO:0000256" key="2">
    <source>
        <dbReference type="ARBA" id="ARBA00022578"/>
    </source>
</evidence>
<dbReference type="NCBIfam" id="NF033527">
    <property type="entry name" value="transpos_Tn3"/>
    <property type="match status" value="1"/>
</dbReference>
<sequence length="1038" mass="115204">MASYRYKFLGKQQLPSKMTEAEAIEHCRLSDEQLAAIPIVSRVDDDGNAKRGRPPLDLRLGYALQLMFLGLTGRLAGVTDSFPANMVKVLANQLGTDATAIATIKSIYRGKAGPQAEGSVERRLREQRTWARQTLGFEVFAPEIERELAATLTMRARDAASQAELVTFAEEWLYERRIVLPGVSTLEDQANAAFRAIETLAMEVINGAVKPARQRAILKIMFDQGPSEDSTVLEWLKTSAGKHGVKNLEEVSSRVDYLKTLGVADWNLTSLSQTRIQAFAQRVAHRPPSETSRRVLETQIVEVICFLKATLWELTDEAIFRMGRRTGDLVRMGAKRVQSKQASRSGIYRESVQSMLNLAQDADKTAEERIVEIVRVASEVLNMPRVSHADIVRETLVEQGERVSTVLETMHCLNIEGDESKKDLTLVEQLKKIRTEGLKELPKDWDVSGIEAAWRPLVDDADRVKALKAFKACALLRIRKGLQGGRLWVPHSANFRSRTDSLIPEEEWERDREKFCTAFGLEVDPQVAIARQMALLIDGLQRVKEGLSNGLLEIDEQACVRLPALNAMAEEPELKRTAQAVQQMIGPVQLPDLILEMDAQTRFSSKLLGRDAKTTRELIALYAALLAHGTEIDAKSAAAMVSGVTVAEVTAAMRQLETPGRLRAANNAVVAYQQSIPIVKLWSDGTKASADMMAMDTTRHLGIARTDPRRKTPAAGIYTHVLGSYPVFYDQPIVLLTRQGGPAVEGVEQYNSSSEERIKIQLLAVDTHGYTYGAMALAKHLRFDLCPQLAGLPDCKLWVTRKTQVPEELEAIALTNVSERAIVRGWDVMLRLVASILTGRFSVGWALARNGSAAIGDKLHRALDHYGRVLRSVYLCDYFTKEQFRREIHTLLNRGESVHQLQRAVYYGRIAAERGRRRDELRAISGSHALLTNLIIAWNTRKLDEVVAKLRSAGGGVNDDIVRRLGPVFFGNINFRGVMSFSIEKYAGVLLSKMAEETPAEGGCGRKLGLLGACRAFPPTASGRRPGKSRQFKKTSPA</sequence>
<evidence type="ECO:0000256" key="4">
    <source>
        <dbReference type="ARBA" id="ARBA00023172"/>
    </source>
</evidence>
<reference evidence="9" key="1">
    <citation type="journal article" date="2019" name="Int. J. Syst. Evol. Microbiol.">
        <title>The Global Catalogue of Microorganisms (GCM) 10K type strain sequencing project: providing services to taxonomists for standard genome sequencing and annotation.</title>
        <authorList>
            <consortium name="The Broad Institute Genomics Platform"/>
            <consortium name="The Broad Institute Genome Sequencing Center for Infectious Disease"/>
            <person name="Wu L."/>
            <person name="Ma J."/>
        </authorList>
    </citation>
    <scope>NUCLEOTIDE SEQUENCE [LARGE SCALE GENOMIC DNA]</scope>
    <source>
        <strain evidence="9">CCUG 2113</strain>
    </source>
</reference>
<evidence type="ECO:0000259" key="7">
    <source>
        <dbReference type="Pfam" id="PF13700"/>
    </source>
</evidence>
<feature type="compositionally biased region" description="Basic residues" evidence="5">
    <location>
        <begin position="1025"/>
        <end position="1038"/>
    </location>
</feature>
<evidence type="ECO:0000259" key="6">
    <source>
        <dbReference type="Pfam" id="PF01526"/>
    </source>
</evidence>
<keyword evidence="9" id="KW-1185">Reference proteome</keyword>
<keyword evidence="2" id="KW-0815">Transposition</keyword>
<keyword evidence="4" id="KW-0233">DNA recombination</keyword>
<organism evidence="8 9">
    <name type="scientific">Acidovorax facilis</name>
    <dbReference type="NCBI Taxonomy" id="12917"/>
    <lineage>
        <taxon>Bacteria</taxon>
        <taxon>Pseudomonadati</taxon>
        <taxon>Pseudomonadota</taxon>
        <taxon>Betaproteobacteria</taxon>
        <taxon>Burkholderiales</taxon>
        <taxon>Comamonadaceae</taxon>
        <taxon>Acidovorax</taxon>
    </lineage>
</organism>